<dbReference type="GO" id="GO:0006915">
    <property type="term" value="P:apoptotic process"/>
    <property type="evidence" value="ECO:0007669"/>
    <property type="project" value="UniProtKB-KW"/>
</dbReference>
<reference evidence="8 9" key="1">
    <citation type="submission" date="2020-01" db="EMBL/GenBank/DDBJ databases">
        <title>Identification and distribution of gene clusters putatively required for synthesis of sphingolipid metabolism inhibitors in phylogenetically diverse species of the filamentous fungus Fusarium.</title>
        <authorList>
            <person name="Kim H.-S."/>
            <person name="Busman M."/>
            <person name="Brown D.W."/>
            <person name="Divon H."/>
            <person name="Uhlig S."/>
            <person name="Proctor R.H."/>
        </authorList>
    </citation>
    <scope>NUCLEOTIDE SEQUENCE [LARGE SCALE GENOMIC DNA]</scope>
    <source>
        <strain evidence="8 9">NRRL 13308</strain>
    </source>
</reference>
<evidence type="ECO:0000313" key="9">
    <source>
        <dbReference type="Proteomes" id="UP000536711"/>
    </source>
</evidence>
<dbReference type="InterPro" id="IPR036034">
    <property type="entry name" value="PDZ_sf"/>
</dbReference>
<dbReference type="InterPro" id="IPR001940">
    <property type="entry name" value="Peptidase_S1C"/>
</dbReference>
<evidence type="ECO:0000256" key="6">
    <source>
        <dbReference type="ARBA" id="ARBA00022737"/>
    </source>
</evidence>
<dbReference type="Gene3D" id="2.30.42.10">
    <property type="match status" value="1"/>
</dbReference>
<gene>
    <name evidence="8" type="ORF">FACUT_6713</name>
</gene>
<dbReference type="PRINTS" id="PR00834">
    <property type="entry name" value="PROTEASES2C"/>
</dbReference>
<dbReference type="CDD" id="cd06786">
    <property type="entry name" value="cpPDZ1_ScNma111-like"/>
    <property type="match status" value="1"/>
</dbReference>
<comment type="function">
    <text evidence="1">Nuclear serine protease which mediates apoptosis.</text>
</comment>
<comment type="caution">
    <text evidence="8">The sequence shown here is derived from an EMBL/GenBank/DDBJ whole genome shotgun (WGS) entry which is preliminary data.</text>
</comment>
<dbReference type="Gene3D" id="2.40.10.120">
    <property type="match status" value="1"/>
</dbReference>
<organism evidence="8 9">
    <name type="scientific">Fusarium acutatum</name>
    <dbReference type="NCBI Taxonomy" id="78861"/>
    <lineage>
        <taxon>Eukaryota</taxon>
        <taxon>Fungi</taxon>
        <taxon>Dikarya</taxon>
        <taxon>Ascomycota</taxon>
        <taxon>Pezizomycotina</taxon>
        <taxon>Sordariomycetes</taxon>
        <taxon>Hypocreomycetidae</taxon>
        <taxon>Hypocreales</taxon>
        <taxon>Nectriaceae</taxon>
        <taxon>Fusarium</taxon>
        <taxon>Fusarium fujikuroi species complex</taxon>
    </lineage>
</organism>
<dbReference type="PANTHER" id="PTHR46366:SF8">
    <property type="entry name" value="PRO-APOPTOTIC SERINE PROTEASE NMA111"/>
    <property type="match status" value="1"/>
</dbReference>
<sequence>MTIDQDPILTKLRDVSLSTTENGVSTHHIEQEHPATAGLLSERESEAWQRAIEKVVRCVVSVKFSHPYSFDTETSKTSEATGFVVDAEKGIILTNRHVVGPGPFSGYIVFNNQEEVDTYPIYRDPVHDFGFLKFDPKAVKYMDLTAMELRPDLAKVGTEIKVIGNDSGEKLGILSGFISRLDRNAPIYDGYMDFNTCYFQANASASGGSSGSPVVNVDGHGIALQAGGRTDGSTDYFLPLDGPLRALKQIQRGEKVKRGEIQTVFKLKPFDECRRLGLSPEWESVLRKSFPGEDNVIVAMDVLPEGPSDEKLKEGDILLKINGDLVTQFLRLNEIFDSNIGKTVRILVQRDGQDVEEDILVQDLCEITPDRFVTVGAACFHDLSYQVAQRYFLPCRGVYVSKSGPFHPTHDNYIMVDSVNHKKTPDLDAFVQVMKDIPDRARVAIKFWYVWEPQTVRTAVVPIDRHWFQRMKMFKRNDTTGVWDVEVLAEPLPAIRPPPLSASFDALEHIAQREIAEIARSFVHVRFSSPVLIDGQSTRIKLGMGLVVNADRGYVIVSRTVVPTKLCDIELTFADSVLVPGKVVFLHPAHHYAIIKYDTSLVDAPVKSAIFSTERISQGAPTFFVGHNDCDEMVYASTAVTKVIPLEREPPNPPRGRPVNVDRIDVETRIGNHCGSGVLIREDGVVQALWVVYEMEDLDEACFGLSSQAIAPIAEKLSLGIVPTLRSLSIELEAVTMIEARVMGVAEEWIEKVQSKSSSDRRLFMVKRGPKQLPGQLGEGDVLLTLDNKLITQLHDVDVMYWKESLDVVAVRNGEQISFKAQTVSEDEFETSRVVNFCGLTAQKPHRTVRQSIKKLPSEVYITSWFIGSPANLYNVYATTFITHIDNKPTPDLESLVGIIASIPDKTYFKIKMMNYTGTPSVVTIKKDERYWPTVEWLRDETHVEGWKRVTYENGEVIQGEGLYGITLSEDFSPGTSPIYRDTSSAEQKLIRRSFNNFKDASTQLHQSHFISIMASDDSRLVTEIWDNICSFLTPPTLSNLRLASHRLNDIARPWKYRSLRLEAFAPSSVERFIQIAKTPELRGLVREITIDTRIEFDFEYLCNESYIFPIAFMNALPHLRCFTNVTALHIRFEEHCGEDDRYYQTIEETFELRYRVLDTILHCAAGLWTLEKQIKIDQVMEGYIYLNEDEGEKFDYSDQDLEFTHDKPFPLRELTITHLADYDDPNLAGSEAWKTIISLPSLVDLRLFVTTEECEASPESTVHYVEKYDFFGNIHNTWLSPSIADHLRVLSLYFKDYWGWFPIMDFRNLGEDSPFPQLKVLALGNYVFTHEWQIDWFAKLGKENGNGGLEELYLDDCPILYHARQLRIGNDGYADHTAHTAQGGTGRGWNPIKRDFPIRWHQILSQWKDSMKGLKTLRVGHGCWWDCPKDTRQAILQDPDYKDIDLQAMDHRLTRNQHRDFACPPLTEEEYWGRENTWVSEKHRYGTGISNERRSRMQYIEYNCGLGPSPWLEKNSRYDCDEEGFAPEKGTLEKDNAAWDMIMAATRARHHGLNV</sequence>
<dbReference type="Proteomes" id="UP000536711">
    <property type="component" value="Unassembled WGS sequence"/>
</dbReference>
<dbReference type="PANTHER" id="PTHR46366">
    <property type="entry name" value="PRO-APOPTOTIC SERINE PROTEASE NMA111"/>
    <property type="match status" value="1"/>
</dbReference>
<evidence type="ECO:0000256" key="2">
    <source>
        <dbReference type="ARBA" id="ARBA00010541"/>
    </source>
</evidence>
<dbReference type="GO" id="GO:0006508">
    <property type="term" value="P:proteolysis"/>
    <property type="evidence" value="ECO:0007669"/>
    <property type="project" value="UniProtKB-KW"/>
</dbReference>
<dbReference type="Pfam" id="PF13365">
    <property type="entry name" value="Trypsin_2"/>
    <property type="match status" value="1"/>
</dbReference>
<keyword evidence="9" id="KW-1185">Reference proteome</keyword>
<dbReference type="OrthoDB" id="4217619at2759"/>
<comment type="similarity">
    <text evidence="2">Belongs to the peptidase S1C family.</text>
</comment>
<dbReference type="InterPro" id="IPR009003">
    <property type="entry name" value="Peptidase_S1_PA"/>
</dbReference>
<name>A0A8H4NLD2_9HYPO</name>
<dbReference type="GO" id="GO:0004252">
    <property type="term" value="F:serine-type endopeptidase activity"/>
    <property type="evidence" value="ECO:0007669"/>
    <property type="project" value="InterPro"/>
</dbReference>
<keyword evidence="6" id="KW-0677">Repeat</keyword>
<protein>
    <recommendedName>
        <fullName evidence="3">Pro-apoptotic serine protease NMA111</fullName>
    </recommendedName>
    <alternativeName>
        <fullName evidence="4">Pro-apoptotic serine protease nma111</fullName>
    </alternativeName>
</protein>
<dbReference type="SMART" id="SM00228">
    <property type="entry name" value="PDZ"/>
    <property type="match status" value="1"/>
</dbReference>
<evidence type="ECO:0000256" key="5">
    <source>
        <dbReference type="ARBA" id="ARBA00022703"/>
    </source>
</evidence>
<dbReference type="EMBL" id="JAADJF010000157">
    <property type="protein sequence ID" value="KAF4436141.1"/>
    <property type="molecule type" value="Genomic_DNA"/>
</dbReference>
<dbReference type="Pfam" id="PF12812">
    <property type="entry name" value="PDZ_1"/>
    <property type="match status" value="2"/>
</dbReference>
<evidence type="ECO:0000313" key="8">
    <source>
        <dbReference type="EMBL" id="KAF4436141.1"/>
    </source>
</evidence>
<evidence type="ECO:0000256" key="3">
    <source>
        <dbReference type="ARBA" id="ARBA00020338"/>
    </source>
</evidence>
<evidence type="ECO:0000259" key="7">
    <source>
        <dbReference type="SMART" id="SM00228"/>
    </source>
</evidence>
<dbReference type="CDD" id="cd09917">
    <property type="entry name" value="F-box_SF"/>
    <property type="match status" value="1"/>
</dbReference>
<dbReference type="SUPFAM" id="SSF50494">
    <property type="entry name" value="Trypsin-like serine proteases"/>
    <property type="match status" value="2"/>
</dbReference>
<dbReference type="InterPro" id="IPR043504">
    <property type="entry name" value="Peptidase_S1_PA_chymotrypsin"/>
</dbReference>
<dbReference type="InterPro" id="IPR001478">
    <property type="entry name" value="PDZ"/>
</dbReference>
<dbReference type="SUPFAM" id="SSF50156">
    <property type="entry name" value="PDZ domain-like"/>
    <property type="match status" value="1"/>
</dbReference>
<feature type="domain" description="PDZ" evidence="7">
    <location>
        <begin position="274"/>
        <end position="352"/>
    </location>
</feature>
<proteinExistence type="inferred from homology"/>
<dbReference type="CDD" id="cd06719">
    <property type="entry name" value="PDZ2-4_Nma111p-like"/>
    <property type="match status" value="1"/>
</dbReference>
<keyword evidence="5" id="KW-0053">Apoptosis</keyword>
<accession>A0A8H4NLD2</accession>
<evidence type="ECO:0000256" key="4">
    <source>
        <dbReference type="ARBA" id="ARBA00021524"/>
    </source>
</evidence>
<keyword evidence="8" id="KW-0645">Protease</keyword>
<keyword evidence="8" id="KW-0378">Hydrolase</keyword>
<dbReference type="Gene3D" id="2.40.10.10">
    <property type="entry name" value="Trypsin-like serine proteases"/>
    <property type="match status" value="2"/>
</dbReference>
<dbReference type="InterPro" id="IPR025926">
    <property type="entry name" value="PDZ-like_dom"/>
</dbReference>
<evidence type="ECO:0000256" key="1">
    <source>
        <dbReference type="ARBA" id="ARBA00002558"/>
    </source>
</evidence>